<dbReference type="GO" id="GO:0005737">
    <property type="term" value="C:cytoplasm"/>
    <property type="evidence" value="ECO:0000318"/>
    <property type="project" value="GO_Central"/>
</dbReference>
<reference evidence="4 5" key="1">
    <citation type="journal article" date="2013" name="Genome Biol.">
        <title>The genome sequence of the most widely cultivated cacao type and its use to identify candidate genes regulating pod color.</title>
        <authorList>
            <person name="Motamayor J.C."/>
            <person name="Mockaitis K."/>
            <person name="Schmutz J."/>
            <person name="Haiminen N."/>
            <person name="Iii D.L."/>
            <person name="Cornejo O."/>
            <person name="Findley S.D."/>
            <person name="Zheng P."/>
            <person name="Utro F."/>
            <person name="Royaert S."/>
            <person name="Saski C."/>
            <person name="Jenkins J."/>
            <person name="Podicheti R."/>
            <person name="Zhao M."/>
            <person name="Scheffler B.E."/>
            <person name="Stack J.C."/>
            <person name="Feltus F.A."/>
            <person name="Mustiga G.M."/>
            <person name="Amores F."/>
            <person name="Phillips W."/>
            <person name="Marelli J.P."/>
            <person name="May G.D."/>
            <person name="Shapiro H."/>
            <person name="Ma J."/>
            <person name="Bustamante C.D."/>
            <person name="Schnell R.J."/>
            <person name="Main D."/>
            <person name="Gilbert D."/>
            <person name="Parida L."/>
            <person name="Kuhn D.N."/>
        </authorList>
    </citation>
    <scope>NUCLEOTIDE SEQUENCE [LARGE SCALE GENOMIC DNA]</scope>
    <source>
        <strain evidence="5">cv. Matina 1-6</strain>
    </source>
</reference>
<dbReference type="AlphaFoldDB" id="A0A061GAJ6"/>
<dbReference type="STRING" id="3641.A0A061GAJ6"/>
<dbReference type="Proteomes" id="UP000026915">
    <property type="component" value="Chromosome 3"/>
</dbReference>
<evidence type="ECO:0000256" key="1">
    <source>
        <dbReference type="ARBA" id="ARBA00022857"/>
    </source>
</evidence>
<protein>
    <submittedName>
        <fullName evidence="4">NAD(P)-linked oxidoreductase superfamily protein, putative</fullName>
    </submittedName>
</protein>
<dbReference type="Pfam" id="PF00248">
    <property type="entry name" value="Aldo_ket_red"/>
    <property type="match status" value="1"/>
</dbReference>
<dbReference type="Gramene" id="EOY24064">
    <property type="protein sequence ID" value="EOY24064"/>
    <property type="gene ID" value="TCM_015767"/>
</dbReference>
<dbReference type="EMBL" id="CM001881">
    <property type="protein sequence ID" value="EOY24064.1"/>
    <property type="molecule type" value="Genomic_DNA"/>
</dbReference>
<accession>A0A061GAJ6</accession>
<dbReference type="Gene3D" id="3.20.20.100">
    <property type="entry name" value="NADP-dependent oxidoreductase domain"/>
    <property type="match status" value="1"/>
</dbReference>
<evidence type="ECO:0000259" key="3">
    <source>
        <dbReference type="Pfam" id="PF00248"/>
    </source>
</evidence>
<dbReference type="eggNOG" id="KOG1575">
    <property type="taxonomic scope" value="Eukaryota"/>
</dbReference>
<keyword evidence="1" id="KW-0521">NADP</keyword>
<dbReference type="InterPro" id="IPR050791">
    <property type="entry name" value="Aldo-Keto_reductase"/>
</dbReference>
<dbReference type="SUPFAM" id="SSF51430">
    <property type="entry name" value="NAD(P)-linked oxidoreductase"/>
    <property type="match status" value="1"/>
</dbReference>
<sequence>MQIKQIGIGQLHWSTANHAPPQELAPWGDLVGNGLVKAIGVSNYGSKQLVKIYDYLKARGVPLCSAQVQFSLLSMGEEQMEIKDICDSLGIRLISYSHLGLGMLMGKCTPPRFPSGPRYCEDIHLPSIQDVEHVTYTALCEEYPSVAVPNNT</sequence>
<gene>
    <name evidence="4" type="ORF">TCM_015767</name>
</gene>
<feature type="domain" description="NADP-dependent oxidoreductase" evidence="3">
    <location>
        <begin position="1"/>
        <end position="111"/>
    </location>
</feature>
<dbReference type="HOGENOM" id="CLU_1725604_0_0_1"/>
<dbReference type="InterPro" id="IPR036812">
    <property type="entry name" value="NAD(P)_OxRdtase_dom_sf"/>
</dbReference>
<proteinExistence type="predicted"/>
<dbReference type="InParanoid" id="A0A061GAJ6"/>
<evidence type="ECO:0000256" key="2">
    <source>
        <dbReference type="ARBA" id="ARBA00023002"/>
    </source>
</evidence>
<evidence type="ECO:0000313" key="4">
    <source>
        <dbReference type="EMBL" id="EOY24064.1"/>
    </source>
</evidence>
<dbReference type="PANTHER" id="PTHR43625:SF5">
    <property type="entry name" value="PYRIDOXAL REDUCTASE, CHLOROPLASTIC"/>
    <property type="match status" value="1"/>
</dbReference>
<keyword evidence="5" id="KW-1185">Reference proteome</keyword>
<dbReference type="PANTHER" id="PTHR43625">
    <property type="entry name" value="AFLATOXIN B1 ALDEHYDE REDUCTASE"/>
    <property type="match status" value="1"/>
</dbReference>
<dbReference type="InterPro" id="IPR023210">
    <property type="entry name" value="NADP_OxRdtase_dom"/>
</dbReference>
<organism evidence="4 5">
    <name type="scientific">Theobroma cacao</name>
    <name type="common">Cacao</name>
    <name type="synonym">Cocoa</name>
    <dbReference type="NCBI Taxonomy" id="3641"/>
    <lineage>
        <taxon>Eukaryota</taxon>
        <taxon>Viridiplantae</taxon>
        <taxon>Streptophyta</taxon>
        <taxon>Embryophyta</taxon>
        <taxon>Tracheophyta</taxon>
        <taxon>Spermatophyta</taxon>
        <taxon>Magnoliopsida</taxon>
        <taxon>eudicotyledons</taxon>
        <taxon>Gunneridae</taxon>
        <taxon>Pentapetalae</taxon>
        <taxon>rosids</taxon>
        <taxon>malvids</taxon>
        <taxon>Malvales</taxon>
        <taxon>Malvaceae</taxon>
        <taxon>Byttnerioideae</taxon>
        <taxon>Theobroma</taxon>
    </lineage>
</organism>
<evidence type="ECO:0000313" key="5">
    <source>
        <dbReference type="Proteomes" id="UP000026915"/>
    </source>
</evidence>
<keyword evidence="2" id="KW-0560">Oxidoreductase</keyword>
<dbReference type="GO" id="GO:0016491">
    <property type="term" value="F:oxidoreductase activity"/>
    <property type="evidence" value="ECO:0007669"/>
    <property type="project" value="UniProtKB-KW"/>
</dbReference>
<dbReference type="OMA" id="WSTANHA"/>
<name>A0A061GAJ6_THECC</name>